<dbReference type="AlphaFoldDB" id="A0A231HCS5"/>
<name>A0A231HCS5_9NOCA</name>
<organism evidence="1 2">
    <name type="scientific">Nocardia cerradoensis</name>
    <dbReference type="NCBI Taxonomy" id="85688"/>
    <lineage>
        <taxon>Bacteria</taxon>
        <taxon>Bacillati</taxon>
        <taxon>Actinomycetota</taxon>
        <taxon>Actinomycetes</taxon>
        <taxon>Mycobacteriales</taxon>
        <taxon>Nocardiaceae</taxon>
        <taxon>Nocardia</taxon>
    </lineage>
</organism>
<sequence>MPEILTATQQLAALEIVRDLLIDAPPTHSARTEFDEIYPELRRKLLQQAAGDAAIGAGAIGRGLWRGTGTDEAVGAEIRVILAEAGMTIGEQIVGEQIVDAQVIAGYAVGRYDDTGLLWLHTDIYREFDPAAQQCEGFDDTRGDRYAVYEIREVHRDAG</sequence>
<comment type="caution">
    <text evidence="1">The sequence shown here is derived from an EMBL/GenBank/DDBJ whole genome shotgun (WGS) entry which is preliminary data.</text>
</comment>
<evidence type="ECO:0000313" key="2">
    <source>
        <dbReference type="Proteomes" id="UP000215506"/>
    </source>
</evidence>
<reference evidence="1 2" key="1">
    <citation type="submission" date="2017-07" db="EMBL/GenBank/DDBJ databases">
        <title>First draft Genome Sequence of Nocardia cerradoensis isolated from human infection.</title>
        <authorList>
            <person name="Carrasco G."/>
        </authorList>
    </citation>
    <scope>NUCLEOTIDE SEQUENCE [LARGE SCALE GENOMIC DNA]</scope>
    <source>
        <strain evidence="1 2">CNM20130759</strain>
    </source>
</reference>
<gene>
    <name evidence="1" type="ORF">B7C42_01613</name>
</gene>
<evidence type="ECO:0000313" key="1">
    <source>
        <dbReference type="EMBL" id="OXR46639.1"/>
    </source>
</evidence>
<dbReference type="Proteomes" id="UP000215506">
    <property type="component" value="Unassembled WGS sequence"/>
</dbReference>
<dbReference type="EMBL" id="NGAF01000002">
    <property type="protein sequence ID" value="OXR46639.1"/>
    <property type="molecule type" value="Genomic_DNA"/>
</dbReference>
<keyword evidence="2" id="KW-1185">Reference proteome</keyword>
<accession>A0A231HCS5</accession>
<dbReference type="RefSeq" id="WP_094024773.1">
    <property type="nucleotide sequence ID" value="NZ_NGAF01000002.1"/>
</dbReference>
<protein>
    <submittedName>
        <fullName evidence="1">Uncharacterized protein</fullName>
    </submittedName>
</protein>
<proteinExistence type="predicted"/>